<name>A0A9Q9F3V5_9STAP</name>
<dbReference type="KEGG" id="mequ:KFV11_05170"/>
<protein>
    <submittedName>
        <fullName evidence="2">AAA family ATPase</fullName>
    </submittedName>
</protein>
<organism evidence="2 3">
    <name type="scientific">Macrococcus equipercicus</name>
    <dbReference type="NCBI Taxonomy" id="69967"/>
    <lineage>
        <taxon>Bacteria</taxon>
        <taxon>Bacillati</taxon>
        <taxon>Bacillota</taxon>
        <taxon>Bacilli</taxon>
        <taxon>Bacillales</taxon>
        <taxon>Staphylococcaceae</taxon>
        <taxon>Macrococcus</taxon>
    </lineage>
</organism>
<gene>
    <name evidence="2" type="ORF">KFV11_05170</name>
</gene>
<proteinExistence type="predicted"/>
<keyword evidence="1" id="KW-0175">Coiled coil</keyword>
<sequence length="646" mass="74255">MKFTLMTLAIENFAGVKSKEFLFNGSDAAIYGANAAGKTTTAVALQWLLFDKNLAGKTINVVPVDSNNQEQYELVPTVTAEFEMDGQKLTLTKESHPKYSKNQMTGAKEYTKSRTSKQYINEVPTTITNYKKEIADIIDEDVFKLVTNPQSFNDLHWTERRKMLFEVCGNMTDEEIIEANAELHPLKKYLEGKKIEDQKKVVKDKLAKTNSDIEDIPVRINEAQKNIIETEPIDEETLNHLQQLNKQLESEIIDIENGAEEVRLRSEITALNEQQNQLKRNHDSTSQHKVLQLKAKLDFAQSNKMNINSQLKRVEDDIEDQKKRRTNKLAEYSAKSEEIKKEHERTFTHSDEGPCPCCGQEIPEEQKAAAKQKALEQFNQDKSQRLEALEKERESIKQQGATFKPAITALEEKKTQIEQQAADIQREIDSLNNQIAEAESKITDITKTDEYNEILQKVAEINKQRNEIKKINTEKIEVLQQEIETNNREIMIMQEAQADIKANARAMERVKELRAEEERLVEVKEELHYQLHLIDQFNQSKVRTIEAAINEKFKMARFKLFDELKNGNIEETCITTVDGVEYDKGLNNAARINVGLDIINTLSKHFDFYAPIFIDNAESVTDVLETESQQVKLIVSEQDKELRILT</sequence>
<dbReference type="Gene3D" id="3.40.50.300">
    <property type="entry name" value="P-loop containing nucleotide triphosphate hydrolases"/>
    <property type="match status" value="1"/>
</dbReference>
<dbReference type="Proteomes" id="UP001057381">
    <property type="component" value="Chromosome"/>
</dbReference>
<dbReference type="InterPro" id="IPR027417">
    <property type="entry name" value="P-loop_NTPase"/>
</dbReference>
<evidence type="ECO:0000313" key="3">
    <source>
        <dbReference type="Proteomes" id="UP001057381"/>
    </source>
</evidence>
<dbReference type="Gene3D" id="1.20.5.340">
    <property type="match status" value="1"/>
</dbReference>
<dbReference type="RefSeq" id="WP_254250520.1">
    <property type="nucleotide sequence ID" value="NZ_CP073809.1"/>
</dbReference>
<dbReference type="EMBL" id="CP073809">
    <property type="protein sequence ID" value="UTH14744.1"/>
    <property type="molecule type" value="Genomic_DNA"/>
</dbReference>
<dbReference type="GO" id="GO:0016887">
    <property type="term" value="F:ATP hydrolysis activity"/>
    <property type="evidence" value="ECO:0007669"/>
    <property type="project" value="InterPro"/>
</dbReference>
<dbReference type="AlphaFoldDB" id="A0A9Q9F3V5"/>
<accession>A0A9Q9F3V5</accession>
<reference evidence="2" key="1">
    <citation type="submission" date="2021-04" db="EMBL/GenBank/DDBJ databases">
        <title>Complete Genome Sequences of Macrococcus spp. from dog and cattle.</title>
        <authorList>
            <person name="Schwendener S."/>
            <person name="Perreten V."/>
        </authorList>
    </citation>
    <scope>NUCLEOTIDE SEQUENCE</scope>
    <source>
        <strain evidence="2">Epi0143-OL</strain>
    </source>
</reference>
<evidence type="ECO:0000313" key="2">
    <source>
        <dbReference type="EMBL" id="UTH14744.1"/>
    </source>
</evidence>
<evidence type="ECO:0000256" key="1">
    <source>
        <dbReference type="SAM" id="Coils"/>
    </source>
</evidence>
<feature type="coiled-coil region" evidence="1">
    <location>
        <begin position="372"/>
        <end position="527"/>
    </location>
</feature>
<feature type="coiled-coil region" evidence="1">
    <location>
        <begin position="238"/>
        <end position="342"/>
    </location>
</feature>
<dbReference type="GO" id="GO:0006302">
    <property type="term" value="P:double-strand break repair"/>
    <property type="evidence" value="ECO:0007669"/>
    <property type="project" value="InterPro"/>
</dbReference>